<dbReference type="InterPro" id="IPR051784">
    <property type="entry name" value="Nod_factor_ABC_transporter"/>
</dbReference>
<evidence type="ECO:0000256" key="3">
    <source>
        <dbReference type="ARBA" id="ARBA00022989"/>
    </source>
</evidence>
<organism evidence="7 8">
    <name type="scientific">Oxobacter pfennigii</name>
    <dbReference type="NCBI Taxonomy" id="36849"/>
    <lineage>
        <taxon>Bacteria</taxon>
        <taxon>Bacillati</taxon>
        <taxon>Bacillota</taxon>
        <taxon>Clostridia</taxon>
        <taxon>Eubacteriales</taxon>
        <taxon>Clostridiaceae</taxon>
        <taxon>Oxobacter</taxon>
    </lineage>
</organism>
<keyword evidence="5" id="KW-0813">Transport</keyword>
<comment type="caution">
    <text evidence="7">The sequence shown here is derived from an EMBL/GenBank/DDBJ whole genome shotgun (WGS) entry which is preliminary data.</text>
</comment>
<dbReference type="PATRIC" id="fig|36849.3.peg.530"/>
<evidence type="ECO:0000256" key="4">
    <source>
        <dbReference type="ARBA" id="ARBA00023136"/>
    </source>
</evidence>
<sequence>MKSLAFAARNRKEILRDPLNMVFGIGFPLAVLLLLSAIQANIPVEMFVIDKIIPGIAVFGLSFVSIFSGMLIAIDRGTSFLMRLFTTPLSASDYIIGYTLPLLPMAILQIAISFVAAFFLGLSVSVNVLLTLIVLIPTAVLFIGIGLLAGSVLNEKQVSSICGALLTNLSAWLSGTWFDLNLIGGWFKSIAYMLPFAHAVDAGRAALSGDYSSILPHLWWVIGYAVVIMVIAVIVFRKKMSGDKE</sequence>
<feature type="transmembrane region" description="Helical" evidence="5">
    <location>
        <begin position="217"/>
        <end position="236"/>
    </location>
</feature>
<dbReference type="InterPro" id="IPR000412">
    <property type="entry name" value="ABC_2_transport"/>
</dbReference>
<dbReference type="PANTHER" id="PTHR43229:SF2">
    <property type="entry name" value="NODULATION PROTEIN J"/>
    <property type="match status" value="1"/>
</dbReference>
<evidence type="ECO:0000256" key="5">
    <source>
        <dbReference type="RuleBase" id="RU361157"/>
    </source>
</evidence>
<evidence type="ECO:0000256" key="1">
    <source>
        <dbReference type="ARBA" id="ARBA00004141"/>
    </source>
</evidence>
<accession>A0A0P8WDK6</accession>
<feature type="transmembrane region" description="Helical" evidence="5">
    <location>
        <begin position="95"/>
        <end position="122"/>
    </location>
</feature>
<dbReference type="GO" id="GO:0043190">
    <property type="term" value="C:ATP-binding cassette (ABC) transporter complex"/>
    <property type="evidence" value="ECO:0007669"/>
    <property type="project" value="InterPro"/>
</dbReference>
<dbReference type="Pfam" id="PF01061">
    <property type="entry name" value="ABC2_membrane"/>
    <property type="match status" value="1"/>
</dbReference>
<feature type="transmembrane region" description="Helical" evidence="5">
    <location>
        <begin position="21"/>
        <end position="40"/>
    </location>
</feature>
<dbReference type="PRINTS" id="PR00164">
    <property type="entry name" value="ABC2TRNSPORT"/>
</dbReference>
<dbReference type="OrthoDB" id="162334at2"/>
<evidence type="ECO:0000313" key="7">
    <source>
        <dbReference type="EMBL" id="KPU46019.1"/>
    </source>
</evidence>
<evidence type="ECO:0000313" key="8">
    <source>
        <dbReference type="Proteomes" id="UP000050326"/>
    </source>
</evidence>
<dbReference type="GO" id="GO:0140359">
    <property type="term" value="F:ABC-type transporter activity"/>
    <property type="evidence" value="ECO:0007669"/>
    <property type="project" value="InterPro"/>
</dbReference>
<feature type="transmembrane region" description="Helical" evidence="5">
    <location>
        <begin position="128"/>
        <end position="153"/>
    </location>
</feature>
<dbReference type="PIRSF" id="PIRSF006648">
    <property type="entry name" value="DrrB"/>
    <property type="match status" value="1"/>
</dbReference>
<keyword evidence="8" id="KW-1185">Reference proteome</keyword>
<evidence type="ECO:0000259" key="6">
    <source>
        <dbReference type="PROSITE" id="PS51012"/>
    </source>
</evidence>
<gene>
    <name evidence="7" type="ORF">OXPF_04990</name>
</gene>
<dbReference type="InterPro" id="IPR013525">
    <property type="entry name" value="ABC2_TM"/>
</dbReference>
<keyword evidence="5" id="KW-1003">Cell membrane</keyword>
<proteinExistence type="inferred from homology"/>
<feature type="transmembrane region" description="Helical" evidence="5">
    <location>
        <begin position="165"/>
        <end position="187"/>
    </location>
</feature>
<feature type="domain" description="ABC transmembrane type-2" evidence="6">
    <location>
        <begin position="19"/>
        <end position="239"/>
    </location>
</feature>
<dbReference type="EMBL" id="LKET01000016">
    <property type="protein sequence ID" value="KPU46019.1"/>
    <property type="molecule type" value="Genomic_DNA"/>
</dbReference>
<dbReference type="RefSeq" id="WP_054873628.1">
    <property type="nucleotide sequence ID" value="NZ_LKET01000016.1"/>
</dbReference>
<comment type="similarity">
    <text evidence="5">Belongs to the ABC-2 integral membrane protein family.</text>
</comment>
<dbReference type="PROSITE" id="PS51012">
    <property type="entry name" value="ABC_TM2"/>
    <property type="match status" value="1"/>
</dbReference>
<protein>
    <recommendedName>
        <fullName evidence="5">Transport permease protein</fullName>
    </recommendedName>
</protein>
<reference evidence="7 8" key="1">
    <citation type="submission" date="2015-09" db="EMBL/GenBank/DDBJ databases">
        <title>Genome sequence of Oxobacter pfennigii DSM 3222.</title>
        <authorList>
            <person name="Poehlein A."/>
            <person name="Bengelsdorf F.R."/>
            <person name="Schiel-Bengelsdorf B."/>
            <person name="Duerre P."/>
            <person name="Daniel R."/>
        </authorList>
    </citation>
    <scope>NUCLEOTIDE SEQUENCE [LARGE SCALE GENOMIC DNA]</scope>
    <source>
        <strain evidence="7 8">DSM 3222</strain>
    </source>
</reference>
<comment type="subcellular location">
    <subcellularLocation>
        <location evidence="5">Cell membrane</location>
        <topology evidence="5">Multi-pass membrane protein</topology>
    </subcellularLocation>
    <subcellularLocation>
        <location evidence="1">Membrane</location>
        <topology evidence="1">Multi-pass membrane protein</topology>
    </subcellularLocation>
</comment>
<dbReference type="STRING" id="36849.OXPF_04990"/>
<keyword evidence="2 5" id="KW-0812">Transmembrane</keyword>
<dbReference type="PANTHER" id="PTHR43229">
    <property type="entry name" value="NODULATION PROTEIN J"/>
    <property type="match status" value="1"/>
</dbReference>
<evidence type="ECO:0000256" key="2">
    <source>
        <dbReference type="ARBA" id="ARBA00022692"/>
    </source>
</evidence>
<dbReference type="AlphaFoldDB" id="A0A0P8WDK6"/>
<dbReference type="InterPro" id="IPR047817">
    <property type="entry name" value="ABC2_TM_bact-type"/>
</dbReference>
<dbReference type="Proteomes" id="UP000050326">
    <property type="component" value="Unassembled WGS sequence"/>
</dbReference>
<keyword evidence="3 5" id="KW-1133">Transmembrane helix</keyword>
<name>A0A0P8WDK6_9CLOT</name>
<keyword evidence="4 5" id="KW-0472">Membrane</keyword>
<feature type="transmembrane region" description="Helical" evidence="5">
    <location>
        <begin position="52"/>
        <end position="74"/>
    </location>
</feature>